<dbReference type="WBParaSite" id="SVE_2018900.1">
    <property type="protein sequence ID" value="SVE_2018900.1"/>
    <property type="gene ID" value="SVE_2018900"/>
</dbReference>
<name>A0A0K0G612_STRVS</name>
<protein>
    <submittedName>
        <fullName evidence="2">Uncharacterized protein</fullName>
    </submittedName>
</protein>
<keyword evidence="1" id="KW-1185">Reference proteome</keyword>
<sequence>MKFDFYRKDMFIGVHTLDCAMKHIKHPENTKIKLLTNIKELIYINKNKPIYSLTVVYCPECAMPFKYCRENNFTQSNQEIVKDVEEIMITDNDVAKENKHYKHEGLRFKC</sequence>
<evidence type="ECO:0000313" key="1">
    <source>
        <dbReference type="Proteomes" id="UP000035680"/>
    </source>
</evidence>
<reference evidence="2" key="2">
    <citation type="submission" date="2015-08" db="UniProtKB">
        <authorList>
            <consortium name="WormBaseParasite"/>
        </authorList>
    </citation>
    <scope>IDENTIFICATION</scope>
</reference>
<proteinExistence type="predicted"/>
<reference evidence="1" key="1">
    <citation type="submission" date="2014-07" db="EMBL/GenBank/DDBJ databases">
        <authorList>
            <person name="Martin A.A"/>
            <person name="De Silva N."/>
        </authorList>
    </citation>
    <scope>NUCLEOTIDE SEQUENCE</scope>
</reference>
<organism evidence="1 2">
    <name type="scientific">Strongyloides venezuelensis</name>
    <name type="common">Threadworm</name>
    <dbReference type="NCBI Taxonomy" id="75913"/>
    <lineage>
        <taxon>Eukaryota</taxon>
        <taxon>Metazoa</taxon>
        <taxon>Ecdysozoa</taxon>
        <taxon>Nematoda</taxon>
        <taxon>Chromadorea</taxon>
        <taxon>Rhabditida</taxon>
        <taxon>Tylenchina</taxon>
        <taxon>Panagrolaimomorpha</taxon>
        <taxon>Strongyloidoidea</taxon>
        <taxon>Strongyloididae</taxon>
        <taxon>Strongyloides</taxon>
    </lineage>
</organism>
<dbReference type="AlphaFoldDB" id="A0A0K0G612"/>
<accession>A0A0K0G612</accession>
<dbReference type="Proteomes" id="UP000035680">
    <property type="component" value="Unassembled WGS sequence"/>
</dbReference>
<evidence type="ECO:0000313" key="2">
    <source>
        <dbReference type="WBParaSite" id="SVE_2018900.1"/>
    </source>
</evidence>